<evidence type="ECO:0000313" key="2">
    <source>
        <dbReference type="Proteomes" id="UP000585474"/>
    </source>
</evidence>
<comment type="caution">
    <text evidence="1">The sequence shown here is derived from an EMBL/GenBank/DDBJ whole genome shotgun (WGS) entry which is preliminary data.</text>
</comment>
<dbReference type="Proteomes" id="UP000585474">
    <property type="component" value="Unassembled WGS sequence"/>
</dbReference>
<gene>
    <name evidence="1" type="ORF">Acr_00g0011400</name>
</gene>
<sequence>MGLKAEQRVEGGVVVVKPKPSKGLTSKAVDWFEKLIVKLMYDSSQPHQWLSGNFAPVSHETPPCKDVPVIGHLPESEEIREAEEMLINMKRRSNLDLPLKLAMSADDT</sequence>
<dbReference type="AlphaFoldDB" id="A0A7J0D9E8"/>
<proteinExistence type="predicted"/>
<name>A0A7J0D9E8_9ERIC</name>
<dbReference type="OrthoDB" id="780171at2759"/>
<protein>
    <submittedName>
        <fullName evidence="1">Uncharacterized protein</fullName>
    </submittedName>
</protein>
<keyword evidence="2" id="KW-1185">Reference proteome</keyword>
<evidence type="ECO:0000313" key="1">
    <source>
        <dbReference type="EMBL" id="GFS30337.1"/>
    </source>
</evidence>
<reference evidence="2" key="1">
    <citation type="submission" date="2019-07" db="EMBL/GenBank/DDBJ databases">
        <title>De Novo Assembly of kiwifruit Actinidia rufa.</title>
        <authorList>
            <person name="Sugita-Konishi S."/>
            <person name="Sato K."/>
            <person name="Mori E."/>
            <person name="Abe Y."/>
            <person name="Kisaki G."/>
            <person name="Hamano K."/>
            <person name="Suezawa K."/>
            <person name="Otani M."/>
            <person name="Fukuda T."/>
            <person name="Manabe T."/>
            <person name="Gomi K."/>
            <person name="Tabuchi M."/>
            <person name="Akimitsu K."/>
            <person name="Kataoka I."/>
        </authorList>
    </citation>
    <scope>NUCLEOTIDE SEQUENCE [LARGE SCALE GENOMIC DNA]</scope>
    <source>
        <strain evidence="2">cv. Fuchu</strain>
    </source>
</reference>
<dbReference type="EMBL" id="BJWL01000116">
    <property type="protein sequence ID" value="GFS30337.1"/>
    <property type="molecule type" value="Genomic_DNA"/>
</dbReference>
<organism evidence="1 2">
    <name type="scientific">Actinidia rufa</name>
    <dbReference type="NCBI Taxonomy" id="165716"/>
    <lineage>
        <taxon>Eukaryota</taxon>
        <taxon>Viridiplantae</taxon>
        <taxon>Streptophyta</taxon>
        <taxon>Embryophyta</taxon>
        <taxon>Tracheophyta</taxon>
        <taxon>Spermatophyta</taxon>
        <taxon>Magnoliopsida</taxon>
        <taxon>eudicotyledons</taxon>
        <taxon>Gunneridae</taxon>
        <taxon>Pentapetalae</taxon>
        <taxon>asterids</taxon>
        <taxon>Ericales</taxon>
        <taxon>Actinidiaceae</taxon>
        <taxon>Actinidia</taxon>
    </lineage>
</organism>
<accession>A0A7J0D9E8</accession>